<evidence type="ECO:0000313" key="5">
    <source>
        <dbReference type="Proteomes" id="UP000319257"/>
    </source>
</evidence>
<dbReference type="SUPFAM" id="SSF52499">
    <property type="entry name" value="Isochorismatase-like hydrolases"/>
    <property type="match status" value="1"/>
</dbReference>
<dbReference type="EMBL" id="SKBQ01000081">
    <property type="protein sequence ID" value="TPX08073.1"/>
    <property type="molecule type" value="Genomic_DNA"/>
</dbReference>
<dbReference type="Proteomes" id="UP000319257">
    <property type="component" value="Unassembled WGS sequence"/>
</dbReference>
<dbReference type="GeneID" id="41977720"/>
<evidence type="ECO:0000259" key="3">
    <source>
        <dbReference type="Pfam" id="PF00857"/>
    </source>
</evidence>
<proteinExistence type="inferred from homology"/>
<comment type="similarity">
    <text evidence="1">Belongs to the isochorismatase family.</text>
</comment>
<feature type="domain" description="Isochorismatase-like" evidence="3">
    <location>
        <begin position="6"/>
        <end position="163"/>
    </location>
</feature>
<keyword evidence="5" id="KW-1185">Reference proteome</keyword>
<name>A0A507AKR8_9PEZI</name>
<protein>
    <recommendedName>
        <fullName evidence="3">Isochorismatase-like domain-containing protein</fullName>
    </recommendedName>
</protein>
<keyword evidence="2" id="KW-0378">Hydrolase</keyword>
<dbReference type="PANTHER" id="PTHR43540:SF6">
    <property type="entry name" value="ISOCHORISMATASE-LIKE DOMAIN-CONTAINING PROTEIN"/>
    <property type="match status" value="1"/>
</dbReference>
<dbReference type="AlphaFoldDB" id="A0A507AKR8"/>
<accession>A0A507AKR8</accession>
<organism evidence="4 5">
    <name type="scientific">Thyridium curvatum</name>
    <dbReference type="NCBI Taxonomy" id="1093900"/>
    <lineage>
        <taxon>Eukaryota</taxon>
        <taxon>Fungi</taxon>
        <taxon>Dikarya</taxon>
        <taxon>Ascomycota</taxon>
        <taxon>Pezizomycotina</taxon>
        <taxon>Sordariomycetes</taxon>
        <taxon>Sordariomycetidae</taxon>
        <taxon>Thyridiales</taxon>
        <taxon>Thyridiaceae</taxon>
        <taxon>Thyridium</taxon>
    </lineage>
</organism>
<dbReference type="InParanoid" id="A0A507AKR8"/>
<evidence type="ECO:0000256" key="1">
    <source>
        <dbReference type="ARBA" id="ARBA00006336"/>
    </source>
</evidence>
<evidence type="ECO:0000256" key="2">
    <source>
        <dbReference type="ARBA" id="ARBA00022801"/>
    </source>
</evidence>
<dbReference type="GO" id="GO:0016787">
    <property type="term" value="F:hydrolase activity"/>
    <property type="evidence" value="ECO:0007669"/>
    <property type="project" value="UniProtKB-KW"/>
</dbReference>
<dbReference type="Pfam" id="PF00857">
    <property type="entry name" value="Isochorismatase"/>
    <property type="match status" value="1"/>
</dbReference>
<dbReference type="Gene3D" id="3.40.50.850">
    <property type="entry name" value="Isochorismatase-like"/>
    <property type="match status" value="1"/>
</dbReference>
<dbReference type="PANTHER" id="PTHR43540">
    <property type="entry name" value="PEROXYUREIDOACRYLATE/UREIDOACRYLATE AMIDOHYDROLASE-RELATED"/>
    <property type="match status" value="1"/>
</dbReference>
<dbReference type="RefSeq" id="XP_030989784.1">
    <property type="nucleotide sequence ID" value="XM_031132872.1"/>
</dbReference>
<sequence>MAFHNTALFVIDIQKELASDPKTEIPYASRIRDVGQQILSTVRGLNSPTERKTPILIVFVQHEEKPEEGTLVRGSEAWKLVFEPREGVAEEILVAKHTRDTLESNPHLAEELKGKGVEHIVTFGIQSECCVKSTSEGALKAGFKVTLLQGAHSTYDAGSKTAAEIEGEVEEGLRSNGAQLLDWKQCAELWEGTPAHV</sequence>
<reference evidence="4 5" key="1">
    <citation type="submission" date="2019-06" db="EMBL/GenBank/DDBJ databases">
        <title>Draft genome sequence of the filamentous fungus Phialemoniopsis curvata isolated from diesel fuel.</title>
        <authorList>
            <person name="Varaljay V.A."/>
            <person name="Lyon W.J."/>
            <person name="Crouch A.L."/>
            <person name="Drake C.E."/>
            <person name="Hollomon J.M."/>
            <person name="Nadeau L.J."/>
            <person name="Nunn H.S."/>
            <person name="Stevenson B.S."/>
            <person name="Bojanowski C.L."/>
            <person name="Crookes-Goodson W.J."/>
        </authorList>
    </citation>
    <scope>NUCLEOTIDE SEQUENCE [LARGE SCALE GENOMIC DNA]</scope>
    <source>
        <strain evidence="4 5">D216</strain>
    </source>
</reference>
<dbReference type="InterPro" id="IPR050272">
    <property type="entry name" value="Isochorismatase-like_hydrls"/>
</dbReference>
<dbReference type="InterPro" id="IPR000868">
    <property type="entry name" value="Isochorismatase-like_dom"/>
</dbReference>
<dbReference type="STRING" id="1093900.A0A507AKR8"/>
<evidence type="ECO:0000313" key="4">
    <source>
        <dbReference type="EMBL" id="TPX08073.1"/>
    </source>
</evidence>
<dbReference type="OrthoDB" id="245563at2759"/>
<gene>
    <name evidence="4" type="ORF">E0L32_010273</name>
</gene>
<dbReference type="InterPro" id="IPR036380">
    <property type="entry name" value="Isochorismatase-like_sf"/>
</dbReference>
<comment type="caution">
    <text evidence="4">The sequence shown here is derived from an EMBL/GenBank/DDBJ whole genome shotgun (WGS) entry which is preliminary data.</text>
</comment>